<sequence>MTLAALHIALTPDGARITPPAALGVEAMLLGRRAEDAAALLPRLFNLCRVAQETGARMALDLPVPADTAQALTREILREHLIRVCVLWPRRLGLPPAPLPAPADVPGAVFGPAGRLPDPDGLKDWMASGGGVAPVFDAIARAFGPGEAVADLPAPTPETLCRGVAQENTPWNRHRDSALLHTAERRFGRGPLWRALARLVDLDACARGALDLAPSHINGVAYVPAARGTYAVSARVTGGHIAAFTRHTPTDQLLAPGGALEQSLATLPPAKTHLAPLMVDILDPCLPVQIAEAADA</sequence>
<dbReference type="OrthoDB" id="7778333at2"/>
<protein>
    <recommendedName>
        <fullName evidence="3">Hydrogenase expression/formation protein HupK</fullName>
    </recommendedName>
</protein>
<evidence type="ECO:0000313" key="2">
    <source>
        <dbReference type="Proteomes" id="UP000295733"/>
    </source>
</evidence>
<dbReference type="Gene3D" id="1.10.645.10">
    <property type="entry name" value="Cytochrome-c3 Hydrogenase, chain B"/>
    <property type="match status" value="1"/>
</dbReference>
<dbReference type="SUPFAM" id="SSF56762">
    <property type="entry name" value="HydB/Nqo4-like"/>
    <property type="match status" value="1"/>
</dbReference>
<dbReference type="RefSeq" id="WP_132603459.1">
    <property type="nucleotide sequence ID" value="NZ_NRRP01000007.1"/>
</dbReference>
<evidence type="ECO:0000313" key="1">
    <source>
        <dbReference type="EMBL" id="TCP22231.1"/>
    </source>
</evidence>
<dbReference type="AlphaFoldDB" id="A0A4R2NL40"/>
<accession>A0A4R2NL40</accession>
<dbReference type="InterPro" id="IPR029014">
    <property type="entry name" value="NiFe-Hase_large"/>
</dbReference>
<proteinExistence type="predicted"/>
<gene>
    <name evidence="1" type="ORF">EV656_10739</name>
</gene>
<reference evidence="1 2" key="1">
    <citation type="submission" date="2019-03" db="EMBL/GenBank/DDBJ databases">
        <title>Genomic Encyclopedia of Type Strains, Phase IV (KMG-IV): sequencing the most valuable type-strain genomes for metagenomic binning, comparative biology and taxonomic classification.</title>
        <authorList>
            <person name="Goeker M."/>
        </authorList>
    </citation>
    <scope>NUCLEOTIDE SEQUENCE [LARGE SCALE GENOMIC DNA]</scope>
    <source>
        <strain evidence="1 2">DSM 2781</strain>
    </source>
</reference>
<evidence type="ECO:0008006" key="3">
    <source>
        <dbReference type="Google" id="ProtNLM"/>
    </source>
</evidence>
<name>A0A4R2NL40_RHOAD</name>
<dbReference type="EMBL" id="SLXL01000007">
    <property type="protein sequence ID" value="TCP22231.1"/>
    <property type="molecule type" value="Genomic_DNA"/>
</dbReference>
<dbReference type="Proteomes" id="UP000295733">
    <property type="component" value="Unassembled WGS sequence"/>
</dbReference>
<organism evidence="1 2">
    <name type="scientific">Rhodovulum adriaticum</name>
    <name type="common">Rhodopseudomonas adriatica</name>
    <dbReference type="NCBI Taxonomy" id="35804"/>
    <lineage>
        <taxon>Bacteria</taxon>
        <taxon>Pseudomonadati</taxon>
        <taxon>Pseudomonadota</taxon>
        <taxon>Alphaproteobacteria</taxon>
        <taxon>Rhodobacterales</taxon>
        <taxon>Paracoccaceae</taxon>
        <taxon>Rhodovulum</taxon>
    </lineage>
</organism>
<keyword evidence="2" id="KW-1185">Reference proteome</keyword>
<comment type="caution">
    <text evidence="1">The sequence shown here is derived from an EMBL/GenBank/DDBJ whole genome shotgun (WGS) entry which is preliminary data.</text>
</comment>